<dbReference type="Pfam" id="PF02033">
    <property type="entry name" value="RBFA"/>
    <property type="match status" value="1"/>
</dbReference>
<dbReference type="SUPFAM" id="SSF89919">
    <property type="entry name" value="Ribosome-binding factor A, RbfA"/>
    <property type="match status" value="1"/>
</dbReference>
<dbReference type="HAMAP" id="MF_00003">
    <property type="entry name" value="RbfA"/>
    <property type="match status" value="1"/>
</dbReference>
<dbReference type="InterPro" id="IPR015946">
    <property type="entry name" value="KH_dom-like_a/b"/>
</dbReference>
<dbReference type="NCBIfam" id="TIGR00082">
    <property type="entry name" value="rbfA"/>
    <property type="match status" value="1"/>
</dbReference>
<keyword evidence="4" id="KW-1185">Reference proteome</keyword>
<dbReference type="Proteomes" id="UP000324159">
    <property type="component" value="Unassembled WGS sequence"/>
</dbReference>
<evidence type="ECO:0000313" key="4">
    <source>
        <dbReference type="Proteomes" id="UP000324159"/>
    </source>
</evidence>
<evidence type="ECO:0000256" key="1">
    <source>
        <dbReference type="ARBA" id="ARBA00022517"/>
    </source>
</evidence>
<gene>
    <name evidence="2" type="primary">rbfA</name>
    <name evidence="3" type="ORF">EDC39_102243</name>
</gene>
<dbReference type="AlphaFoldDB" id="A0A5D3WL13"/>
<evidence type="ECO:0000313" key="3">
    <source>
        <dbReference type="EMBL" id="TYO99717.1"/>
    </source>
</evidence>
<comment type="subcellular location">
    <subcellularLocation>
        <location evidence="2">Cytoplasm</location>
    </subcellularLocation>
</comment>
<proteinExistence type="inferred from homology"/>
<dbReference type="GO" id="GO:0005829">
    <property type="term" value="C:cytosol"/>
    <property type="evidence" value="ECO:0007669"/>
    <property type="project" value="TreeGrafter"/>
</dbReference>
<dbReference type="GO" id="GO:0043024">
    <property type="term" value="F:ribosomal small subunit binding"/>
    <property type="evidence" value="ECO:0007669"/>
    <property type="project" value="TreeGrafter"/>
</dbReference>
<dbReference type="PANTHER" id="PTHR33515">
    <property type="entry name" value="RIBOSOME-BINDING FACTOR A, CHLOROPLASTIC-RELATED"/>
    <property type="match status" value="1"/>
</dbReference>
<dbReference type="EMBL" id="VNIB01000002">
    <property type="protein sequence ID" value="TYO99717.1"/>
    <property type="molecule type" value="Genomic_DNA"/>
</dbReference>
<protein>
    <recommendedName>
        <fullName evidence="2">Ribosome-binding factor A</fullName>
    </recommendedName>
</protein>
<dbReference type="InterPro" id="IPR023799">
    <property type="entry name" value="RbfA_dom_sf"/>
</dbReference>
<dbReference type="InterPro" id="IPR000238">
    <property type="entry name" value="RbfA"/>
</dbReference>
<dbReference type="InterPro" id="IPR020053">
    <property type="entry name" value="Ribosome-bd_factorA_CS"/>
</dbReference>
<accession>A0A5D3WL13</accession>
<comment type="caution">
    <text evidence="3">The sequence shown here is derived from an EMBL/GenBank/DDBJ whole genome shotgun (WGS) entry which is preliminary data.</text>
</comment>
<comment type="subunit">
    <text evidence="2">Monomer. Binds 30S ribosomal subunits, but not 50S ribosomal subunits or 70S ribosomes.</text>
</comment>
<dbReference type="GO" id="GO:0030490">
    <property type="term" value="P:maturation of SSU-rRNA"/>
    <property type="evidence" value="ECO:0007669"/>
    <property type="project" value="UniProtKB-UniRule"/>
</dbReference>
<sequence>MVQFELKDPRLGFVTITGIDVTTDVQFARVYFTVVGDEDARRDSAAALERAVGFIRRQLGKRLHMRTVPELSFRYDHSLERGNRIEELLRSLREEGADGSEDS</sequence>
<comment type="similarity">
    <text evidence="2">Belongs to the RbfA family.</text>
</comment>
<dbReference type="Gene3D" id="3.30.300.20">
    <property type="match status" value="1"/>
</dbReference>
<keyword evidence="2" id="KW-0963">Cytoplasm</keyword>
<comment type="function">
    <text evidence="2">One of several proteins that assist in the late maturation steps of the functional core of the 30S ribosomal subunit. Associates with free 30S ribosomal subunits (but not with 30S subunits that are part of 70S ribosomes or polysomes). Required for efficient processing of 16S rRNA. May interact with the 5'-terminal helix region of 16S rRNA.</text>
</comment>
<evidence type="ECO:0000256" key="2">
    <source>
        <dbReference type="HAMAP-Rule" id="MF_00003"/>
    </source>
</evidence>
<keyword evidence="1 2" id="KW-0690">Ribosome biogenesis</keyword>
<name>A0A5D3WL13_9BACT</name>
<organism evidence="3 4">
    <name type="scientific">Geothermobacter ehrlichii</name>
    <dbReference type="NCBI Taxonomy" id="213224"/>
    <lineage>
        <taxon>Bacteria</taxon>
        <taxon>Pseudomonadati</taxon>
        <taxon>Thermodesulfobacteriota</taxon>
        <taxon>Desulfuromonadia</taxon>
        <taxon>Desulfuromonadales</taxon>
        <taxon>Geothermobacteraceae</taxon>
        <taxon>Geothermobacter</taxon>
    </lineage>
</organism>
<dbReference type="PANTHER" id="PTHR33515:SF1">
    <property type="entry name" value="RIBOSOME-BINDING FACTOR A, CHLOROPLASTIC-RELATED"/>
    <property type="match status" value="1"/>
</dbReference>
<dbReference type="PROSITE" id="PS01319">
    <property type="entry name" value="RBFA"/>
    <property type="match status" value="1"/>
</dbReference>
<reference evidence="3 4" key="1">
    <citation type="submission" date="2019-07" db="EMBL/GenBank/DDBJ databases">
        <title>Genomic Encyclopedia of Type Strains, Phase IV (KMG-IV): sequencing the most valuable type-strain genomes for metagenomic binning, comparative biology and taxonomic classification.</title>
        <authorList>
            <person name="Goeker M."/>
        </authorList>
    </citation>
    <scope>NUCLEOTIDE SEQUENCE [LARGE SCALE GENOMIC DNA]</scope>
    <source>
        <strain evidence="3 4">SS015</strain>
    </source>
</reference>